<evidence type="ECO:0000313" key="3">
    <source>
        <dbReference type="Proteomes" id="UP000054007"/>
    </source>
</evidence>
<sequence>MSTNNALSVFFNDPAEKQWTSPFEGRGITLPAMYKAFKLDGTLSVEFLETGSTNSGDVSRSKKNHVVFQIPFEHPYTMQRNGAPVQAYAARVAMDLAYADDSLGNIDKARLEAPFKQGIFDDFYPGILNVRILLYAGKSNATNKMVSFPGLTMDTLGDFVDFVKNQGLHEMLFVGYGNAWKGCRHFISQTYLQLREHGAISAEDEDGDTLKNSIIKVHHRDSSSHDKLVDRGSFLTYDAIYPSDFSDAYE</sequence>
<protein>
    <recommendedName>
        <fullName evidence="1">DUF7770 domain-containing protein</fullName>
    </recommendedName>
</protein>
<name>A0A0D7B0U4_9AGAR</name>
<gene>
    <name evidence="2" type="ORF">CYLTODRAFT_446381</name>
</gene>
<proteinExistence type="predicted"/>
<dbReference type="Proteomes" id="UP000054007">
    <property type="component" value="Unassembled WGS sequence"/>
</dbReference>
<dbReference type="EMBL" id="KN880671">
    <property type="protein sequence ID" value="KIY63820.1"/>
    <property type="molecule type" value="Genomic_DNA"/>
</dbReference>
<reference evidence="2 3" key="1">
    <citation type="journal article" date="2015" name="Fungal Genet. Biol.">
        <title>Evolution of novel wood decay mechanisms in Agaricales revealed by the genome sequences of Fistulina hepatica and Cylindrobasidium torrendii.</title>
        <authorList>
            <person name="Floudas D."/>
            <person name="Held B.W."/>
            <person name="Riley R."/>
            <person name="Nagy L.G."/>
            <person name="Koehler G."/>
            <person name="Ransdell A.S."/>
            <person name="Younus H."/>
            <person name="Chow J."/>
            <person name="Chiniquy J."/>
            <person name="Lipzen A."/>
            <person name="Tritt A."/>
            <person name="Sun H."/>
            <person name="Haridas S."/>
            <person name="LaButti K."/>
            <person name="Ohm R.A."/>
            <person name="Kues U."/>
            <person name="Blanchette R.A."/>
            <person name="Grigoriev I.V."/>
            <person name="Minto R.E."/>
            <person name="Hibbett D.S."/>
        </authorList>
    </citation>
    <scope>NUCLEOTIDE SEQUENCE [LARGE SCALE GENOMIC DNA]</scope>
    <source>
        <strain evidence="2 3">FP15055 ss-10</strain>
    </source>
</reference>
<feature type="domain" description="DUF7770" evidence="1">
    <location>
        <begin position="123"/>
        <end position="235"/>
    </location>
</feature>
<dbReference type="InterPro" id="IPR056672">
    <property type="entry name" value="DUF7770"/>
</dbReference>
<evidence type="ECO:0000259" key="1">
    <source>
        <dbReference type="Pfam" id="PF24968"/>
    </source>
</evidence>
<evidence type="ECO:0000313" key="2">
    <source>
        <dbReference type="EMBL" id="KIY63820.1"/>
    </source>
</evidence>
<dbReference type="Pfam" id="PF24968">
    <property type="entry name" value="DUF7770"/>
    <property type="match status" value="1"/>
</dbReference>
<keyword evidence="3" id="KW-1185">Reference proteome</keyword>
<dbReference type="OrthoDB" id="3239749at2759"/>
<accession>A0A0D7B0U4</accession>
<dbReference type="AlphaFoldDB" id="A0A0D7B0U4"/>
<organism evidence="2 3">
    <name type="scientific">Cylindrobasidium torrendii FP15055 ss-10</name>
    <dbReference type="NCBI Taxonomy" id="1314674"/>
    <lineage>
        <taxon>Eukaryota</taxon>
        <taxon>Fungi</taxon>
        <taxon>Dikarya</taxon>
        <taxon>Basidiomycota</taxon>
        <taxon>Agaricomycotina</taxon>
        <taxon>Agaricomycetes</taxon>
        <taxon>Agaricomycetidae</taxon>
        <taxon>Agaricales</taxon>
        <taxon>Marasmiineae</taxon>
        <taxon>Physalacriaceae</taxon>
        <taxon>Cylindrobasidium</taxon>
    </lineage>
</organism>